<keyword evidence="1" id="KW-0732">Signal</keyword>
<evidence type="ECO:0000313" key="3">
    <source>
        <dbReference type="Proteomes" id="UP000002586"/>
    </source>
</evidence>
<proteinExistence type="predicted"/>
<protein>
    <recommendedName>
        <fullName evidence="4">Glycosyl transferase family 51 domain-containing protein</fullName>
    </recommendedName>
</protein>
<reference evidence="3" key="1">
    <citation type="journal article" date="2009" name="Appl. Environ. Microbiol.">
        <title>Complete genome sequence of the chemolithoautotrophic marine magnetotactic coccus strain MC-1.</title>
        <authorList>
            <person name="Schubbe S."/>
            <person name="Williams T.J."/>
            <person name="Xie G."/>
            <person name="Kiss H.E."/>
            <person name="Brettin T.S."/>
            <person name="Martinez D."/>
            <person name="Ross C.A."/>
            <person name="Schuler D."/>
            <person name="Cox B.L."/>
            <person name="Nealson K.H."/>
            <person name="Bazylinski D.A."/>
        </authorList>
    </citation>
    <scope>NUCLEOTIDE SEQUENCE [LARGE SCALE GENOMIC DNA]</scope>
    <source>
        <strain evidence="3">ATCC BAA-1437 / JCM 17883 / MC-1</strain>
    </source>
</reference>
<evidence type="ECO:0000256" key="1">
    <source>
        <dbReference type="SAM" id="SignalP"/>
    </source>
</evidence>
<dbReference type="EMBL" id="CP000471">
    <property type="protein sequence ID" value="ABK42865.1"/>
    <property type="molecule type" value="Genomic_DNA"/>
</dbReference>
<dbReference type="RefSeq" id="WP_011712035.1">
    <property type="nucleotide sequence ID" value="NC_008576.1"/>
</dbReference>
<evidence type="ECO:0008006" key="4">
    <source>
        <dbReference type="Google" id="ProtNLM"/>
    </source>
</evidence>
<sequence length="358" mass="40720" precursor="true">MVKGNKIFMLVGVLWMLGIPPVQAQRPDHSSELIFKDDFERTELSGDDQQWYMTRMSGVGCGRVNPASRPVQEQGQAILQPPVQIRDGQLLLSEASSGAPVQAYRVINRPVRRIGFEFTPLNVMGGMDDRAWVGARIQFMDRNNGLLGELWYYFYNRHYERPSNTSTRYAVAVKGAFDGVKRRLSIEVEELIRRYLKGVDPDQIARTLVIFELGAGWCGSEVAGTFDNVEVFAGRSEEYTLTQQEVLAIGRSVMPSFLRDHAYFPENWIRRVRAKYQAKRVDRWLDAIERHMQAHPTGFVPLVERMTGVSDNQIPQTAFAVRVMVDNRKLPGLDDPVQGPMTRIEEGEPTTIDLNAER</sequence>
<gene>
    <name evidence="2" type="ordered locus">Mmc1_0339</name>
</gene>
<dbReference type="KEGG" id="mgm:Mmc1_0339"/>
<accession>A0L4H2</accession>
<feature type="signal peptide" evidence="1">
    <location>
        <begin position="1"/>
        <end position="24"/>
    </location>
</feature>
<name>A0L4H2_MAGMM</name>
<dbReference type="HOGENOM" id="CLU_773389_0_0_5"/>
<keyword evidence="3" id="KW-1185">Reference proteome</keyword>
<reference evidence="2 3" key="2">
    <citation type="journal article" date="2012" name="Int. J. Syst. Evol. Microbiol.">
        <title>Magnetococcus marinus gen. nov., sp. nov., a marine, magnetotactic bacterium that represents a novel lineage (Magnetococcaceae fam. nov.; Magnetococcales ord. nov.) at the base of the Alphaproteobacteria.</title>
        <authorList>
            <person name="Bazylinski D.A."/>
            <person name="Williams T.J."/>
            <person name="Lefevre C.T."/>
            <person name="Berg R.J."/>
            <person name="Zhang C.L."/>
            <person name="Bowser S.S."/>
            <person name="Dean A.J."/>
            <person name="Beveridge T.J."/>
        </authorList>
    </citation>
    <scope>NUCLEOTIDE SEQUENCE [LARGE SCALE GENOMIC DNA]</scope>
    <source>
        <strain evidence="3">ATCC BAA-1437 / JCM 17883 / MC-1</strain>
    </source>
</reference>
<dbReference type="Proteomes" id="UP000002586">
    <property type="component" value="Chromosome"/>
</dbReference>
<feature type="chain" id="PRO_5002625846" description="Glycosyl transferase family 51 domain-containing protein" evidence="1">
    <location>
        <begin position="25"/>
        <end position="358"/>
    </location>
</feature>
<organism evidence="2 3">
    <name type="scientific">Magnetococcus marinus (strain ATCC BAA-1437 / JCM 17883 / MC-1)</name>
    <dbReference type="NCBI Taxonomy" id="156889"/>
    <lineage>
        <taxon>Bacteria</taxon>
        <taxon>Pseudomonadati</taxon>
        <taxon>Pseudomonadota</taxon>
        <taxon>Magnetococcia</taxon>
        <taxon>Magnetococcales</taxon>
        <taxon>Magnetococcaceae</taxon>
        <taxon>Magnetococcus</taxon>
    </lineage>
</organism>
<dbReference type="OrthoDB" id="9836137at2"/>
<evidence type="ECO:0000313" key="2">
    <source>
        <dbReference type="EMBL" id="ABK42865.1"/>
    </source>
</evidence>
<dbReference type="AlphaFoldDB" id="A0L4H2"/>